<dbReference type="Proteomes" id="UP001054252">
    <property type="component" value="Unassembled WGS sequence"/>
</dbReference>
<dbReference type="GO" id="GO:0009742">
    <property type="term" value="P:brassinosteroid mediated signaling pathway"/>
    <property type="evidence" value="ECO:0007669"/>
    <property type="project" value="InterPro"/>
</dbReference>
<dbReference type="InterPro" id="IPR058209">
    <property type="entry name" value="TPR_BSK1_C"/>
</dbReference>
<gene>
    <name evidence="10" type="ORF">SLEP1_g32893</name>
</gene>
<comment type="caution">
    <text evidence="10">The sequence shown here is derived from an EMBL/GenBank/DDBJ whole genome shotgun (WGS) entry which is preliminary data.</text>
</comment>
<organism evidence="10 11">
    <name type="scientific">Rubroshorea leprosula</name>
    <dbReference type="NCBI Taxonomy" id="152421"/>
    <lineage>
        <taxon>Eukaryota</taxon>
        <taxon>Viridiplantae</taxon>
        <taxon>Streptophyta</taxon>
        <taxon>Embryophyta</taxon>
        <taxon>Tracheophyta</taxon>
        <taxon>Spermatophyta</taxon>
        <taxon>Magnoliopsida</taxon>
        <taxon>eudicotyledons</taxon>
        <taxon>Gunneridae</taxon>
        <taxon>Pentapetalae</taxon>
        <taxon>rosids</taxon>
        <taxon>malvids</taxon>
        <taxon>Malvales</taxon>
        <taxon>Dipterocarpaceae</taxon>
        <taxon>Rubroshorea</taxon>
    </lineage>
</organism>
<evidence type="ECO:0000256" key="4">
    <source>
        <dbReference type="ARBA" id="ARBA00022679"/>
    </source>
</evidence>
<dbReference type="PANTHER" id="PTHR45863:SF47">
    <property type="entry name" value="SERINE_THREONINE-PROTEIN KINASE BSK3"/>
    <property type="match status" value="1"/>
</dbReference>
<dbReference type="Pfam" id="PF25575">
    <property type="entry name" value="TPR_BSK1_C"/>
    <property type="match status" value="1"/>
</dbReference>
<keyword evidence="6" id="KW-0418">Kinase</keyword>
<evidence type="ECO:0000256" key="6">
    <source>
        <dbReference type="ARBA" id="ARBA00022777"/>
    </source>
</evidence>
<dbReference type="InterPro" id="IPR011990">
    <property type="entry name" value="TPR-like_helical_dom_sf"/>
</dbReference>
<accession>A0AAV5KEW3</accession>
<evidence type="ECO:0000256" key="7">
    <source>
        <dbReference type="ARBA" id="ARBA00022840"/>
    </source>
</evidence>
<sequence length="121" mass="13509">MQLSFQMWTDQLQETINSKKKGDAAFRHNDFKAAIECYTQFIDVGTMVSPTVYARRSLSYLMSDLPQEALSDALQAQVISPVWHIASYLQAAALLALGKKNEAQTPLKEGSVLESQRNNVT</sequence>
<evidence type="ECO:0000259" key="9">
    <source>
        <dbReference type="Pfam" id="PF25575"/>
    </source>
</evidence>
<keyword evidence="3" id="KW-0723">Serine/threonine-protein kinase</keyword>
<evidence type="ECO:0000313" key="10">
    <source>
        <dbReference type="EMBL" id="GKV23123.1"/>
    </source>
</evidence>
<evidence type="ECO:0000313" key="11">
    <source>
        <dbReference type="Proteomes" id="UP001054252"/>
    </source>
</evidence>
<dbReference type="GO" id="GO:0004674">
    <property type="term" value="F:protein serine/threonine kinase activity"/>
    <property type="evidence" value="ECO:0007669"/>
    <property type="project" value="UniProtKB-KW"/>
</dbReference>
<keyword evidence="7" id="KW-0067">ATP-binding</keyword>
<protein>
    <recommendedName>
        <fullName evidence="9">Serine/threonine-protein kinase BSK1-like TPR repeats domain-containing protein</fullName>
    </recommendedName>
</protein>
<dbReference type="SUPFAM" id="SSF48452">
    <property type="entry name" value="TPR-like"/>
    <property type="match status" value="1"/>
</dbReference>
<keyword evidence="2" id="KW-1003">Cell membrane</keyword>
<dbReference type="Gene3D" id="1.25.40.10">
    <property type="entry name" value="Tetratricopeptide repeat domain"/>
    <property type="match status" value="1"/>
</dbReference>
<feature type="domain" description="Serine/threonine-protein kinase BSK1-like TPR repeats" evidence="9">
    <location>
        <begin position="2"/>
        <end position="91"/>
    </location>
</feature>
<keyword evidence="5" id="KW-0547">Nucleotide-binding</keyword>
<dbReference type="EMBL" id="BPVZ01000062">
    <property type="protein sequence ID" value="GKV23123.1"/>
    <property type="molecule type" value="Genomic_DNA"/>
</dbReference>
<evidence type="ECO:0000256" key="3">
    <source>
        <dbReference type="ARBA" id="ARBA00022527"/>
    </source>
</evidence>
<evidence type="ECO:0000256" key="5">
    <source>
        <dbReference type="ARBA" id="ARBA00022741"/>
    </source>
</evidence>
<dbReference type="FunFam" id="1.25.40.10:FF:000016">
    <property type="entry name" value="probable serine/threonine-protein kinase At4g35230"/>
    <property type="match status" value="1"/>
</dbReference>
<dbReference type="GO" id="GO:0005886">
    <property type="term" value="C:plasma membrane"/>
    <property type="evidence" value="ECO:0007669"/>
    <property type="project" value="UniProtKB-SubCell"/>
</dbReference>
<comment type="subcellular location">
    <subcellularLocation>
        <location evidence="1">Cell membrane</location>
    </subcellularLocation>
</comment>
<keyword evidence="8" id="KW-0472">Membrane</keyword>
<dbReference type="InterPro" id="IPR045845">
    <property type="entry name" value="BSK"/>
</dbReference>
<evidence type="ECO:0000256" key="2">
    <source>
        <dbReference type="ARBA" id="ARBA00022475"/>
    </source>
</evidence>
<reference evidence="10 11" key="1">
    <citation type="journal article" date="2021" name="Commun. Biol.">
        <title>The genome of Shorea leprosula (Dipterocarpaceae) highlights the ecological relevance of drought in aseasonal tropical rainforests.</title>
        <authorList>
            <person name="Ng K.K.S."/>
            <person name="Kobayashi M.J."/>
            <person name="Fawcett J.A."/>
            <person name="Hatakeyama M."/>
            <person name="Paape T."/>
            <person name="Ng C.H."/>
            <person name="Ang C.C."/>
            <person name="Tnah L.H."/>
            <person name="Lee C.T."/>
            <person name="Nishiyama T."/>
            <person name="Sese J."/>
            <person name="O'Brien M.J."/>
            <person name="Copetti D."/>
            <person name="Mohd Noor M.I."/>
            <person name="Ong R.C."/>
            <person name="Putra M."/>
            <person name="Sireger I.Z."/>
            <person name="Indrioko S."/>
            <person name="Kosugi Y."/>
            <person name="Izuno A."/>
            <person name="Isagi Y."/>
            <person name="Lee S.L."/>
            <person name="Shimizu K.K."/>
        </authorList>
    </citation>
    <scope>NUCLEOTIDE SEQUENCE [LARGE SCALE GENOMIC DNA]</scope>
    <source>
        <strain evidence="10">214</strain>
    </source>
</reference>
<name>A0AAV5KEW3_9ROSI</name>
<dbReference type="PANTHER" id="PTHR45863">
    <property type="entry name" value="SERINE/THREONINE-PROTEIN KINASE BSK5"/>
    <property type="match status" value="1"/>
</dbReference>
<proteinExistence type="predicted"/>
<keyword evidence="4" id="KW-0808">Transferase</keyword>
<evidence type="ECO:0000256" key="8">
    <source>
        <dbReference type="ARBA" id="ARBA00023136"/>
    </source>
</evidence>
<dbReference type="GO" id="GO:0005524">
    <property type="term" value="F:ATP binding"/>
    <property type="evidence" value="ECO:0007669"/>
    <property type="project" value="UniProtKB-KW"/>
</dbReference>
<keyword evidence="11" id="KW-1185">Reference proteome</keyword>
<evidence type="ECO:0000256" key="1">
    <source>
        <dbReference type="ARBA" id="ARBA00004236"/>
    </source>
</evidence>
<dbReference type="AlphaFoldDB" id="A0AAV5KEW3"/>